<dbReference type="Proteomes" id="UP001279681">
    <property type="component" value="Unassembled WGS sequence"/>
</dbReference>
<name>A0ABU4WEL0_9FUSO</name>
<evidence type="ECO:0000259" key="1">
    <source>
        <dbReference type="Pfam" id="PF18813"/>
    </source>
</evidence>
<dbReference type="InterPro" id="IPR041420">
    <property type="entry name" value="PBECR4"/>
</dbReference>
<dbReference type="RefSeq" id="WP_047384956.1">
    <property type="nucleotide sequence ID" value="NZ_JAVIKH010000042.1"/>
</dbReference>
<dbReference type="EMBL" id="JAVIKH010000042">
    <property type="protein sequence ID" value="MDX8337432.1"/>
    <property type="molecule type" value="Genomic_DNA"/>
</dbReference>
<evidence type="ECO:0000313" key="2">
    <source>
        <dbReference type="EMBL" id="MDX8337432.1"/>
    </source>
</evidence>
<protein>
    <submittedName>
        <fullName evidence="2">PBECR4 domain-containing protein</fullName>
    </submittedName>
</protein>
<proteinExistence type="predicted"/>
<keyword evidence="3" id="KW-1185">Reference proteome</keyword>
<dbReference type="Pfam" id="PF18813">
    <property type="entry name" value="PBECR4"/>
    <property type="match status" value="1"/>
</dbReference>
<gene>
    <name evidence="2" type="ORF">RFV38_13175</name>
</gene>
<organism evidence="2 3">
    <name type="scientific">Candidatus Cetobacterium colombiensis</name>
    <dbReference type="NCBI Taxonomy" id="3073100"/>
    <lineage>
        <taxon>Bacteria</taxon>
        <taxon>Fusobacteriati</taxon>
        <taxon>Fusobacteriota</taxon>
        <taxon>Fusobacteriia</taxon>
        <taxon>Fusobacteriales</taxon>
        <taxon>Fusobacteriaceae</taxon>
        <taxon>Cetobacterium</taxon>
    </lineage>
</organism>
<sequence>MLRKIILEYEKHLKGKKFKITLETGEIIEFQIAKKRLKHLLGFQYTSYSTFPAELIYSKIKNRKLTLEKLQKDKKFKIVETRIINFTRIIDLLSLNETDFIIEFNKTLIENCELKSKYIIYKDNSNHILHLGLAEDNTYYPETWFIRDERTNNIDLYIKNQKKIKVIKFEIITIN</sequence>
<comment type="caution">
    <text evidence="2">The sequence shown here is derived from an EMBL/GenBank/DDBJ whole genome shotgun (WGS) entry which is preliminary data.</text>
</comment>
<reference evidence="3" key="1">
    <citation type="submission" date="2023-07" db="EMBL/GenBank/DDBJ databases">
        <authorList>
            <person name="Colorado M.A."/>
            <person name="Villamil L.M."/>
            <person name="Melo J.F."/>
            <person name="Rodriguez J.A."/>
            <person name="Ruiz R.Y."/>
        </authorList>
    </citation>
    <scope>NUCLEOTIDE SEQUENCE [LARGE SCALE GENOMIC DNA]</scope>
    <source>
        <strain evidence="3">C33</strain>
    </source>
</reference>
<feature type="domain" description="Phage-Barnase-EndoU-ColicinE5/D-RelE like nuclease 4" evidence="1">
    <location>
        <begin position="2"/>
        <end position="168"/>
    </location>
</feature>
<evidence type="ECO:0000313" key="3">
    <source>
        <dbReference type="Proteomes" id="UP001279681"/>
    </source>
</evidence>
<accession>A0ABU4WEL0</accession>